<evidence type="ECO:0000259" key="6">
    <source>
        <dbReference type="PROSITE" id="PS50262"/>
    </source>
</evidence>
<reference evidence="7 8" key="1">
    <citation type="submission" date="2019-03" db="EMBL/GenBank/DDBJ databases">
        <title>An improved genome assembly of the fluke Schistosoma japonicum.</title>
        <authorList>
            <person name="Hu W."/>
            <person name="Luo F."/>
            <person name="Yin M."/>
            <person name="Mo X."/>
            <person name="Sun C."/>
            <person name="Wu Q."/>
            <person name="Zhu B."/>
            <person name="Xiang M."/>
            <person name="Wang J."/>
            <person name="Wang Y."/>
            <person name="Zhang T."/>
            <person name="Xu B."/>
            <person name="Zheng H."/>
            <person name="Feng Z."/>
        </authorList>
    </citation>
    <scope>NUCLEOTIDE SEQUENCE [LARGE SCALE GENOMIC DNA]</scope>
    <source>
        <strain evidence="7">HuSjv2</strain>
        <tissue evidence="7">Worms</tissue>
    </source>
</reference>
<dbReference type="OrthoDB" id="5987909at2759"/>
<feature type="domain" description="G-protein coupled receptors family 1 profile" evidence="6">
    <location>
        <begin position="49"/>
        <end position="318"/>
    </location>
</feature>
<dbReference type="SUPFAM" id="SSF81321">
    <property type="entry name" value="Family A G protein-coupled receptor-like"/>
    <property type="match status" value="1"/>
</dbReference>
<evidence type="ECO:0000313" key="7">
    <source>
        <dbReference type="EMBL" id="TNN06610.1"/>
    </source>
</evidence>
<feature type="transmembrane region" description="Helical" evidence="5">
    <location>
        <begin position="258"/>
        <end position="281"/>
    </location>
</feature>
<accession>A0A4Z2CRH9</accession>
<organism evidence="7 8">
    <name type="scientific">Schistosoma japonicum</name>
    <name type="common">Blood fluke</name>
    <dbReference type="NCBI Taxonomy" id="6182"/>
    <lineage>
        <taxon>Eukaryota</taxon>
        <taxon>Metazoa</taxon>
        <taxon>Spiralia</taxon>
        <taxon>Lophotrochozoa</taxon>
        <taxon>Platyhelminthes</taxon>
        <taxon>Trematoda</taxon>
        <taxon>Digenea</taxon>
        <taxon>Strigeidida</taxon>
        <taxon>Schistosomatoidea</taxon>
        <taxon>Schistosomatidae</taxon>
        <taxon>Schistosoma</taxon>
    </lineage>
</organism>
<evidence type="ECO:0000256" key="5">
    <source>
        <dbReference type="SAM" id="Phobius"/>
    </source>
</evidence>
<dbReference type="GO" id="GO:0016020">
    <property type="term" value="C:membrane"/>
    <property type="evidence" value="ECO:0007669"/>
    <property type="project" value="UniProtKB-SubCell"/>
</dbReference>
<evidence type="ECO:0000313" key="8">
    <source>
        <dbReference type="Proteomes" id="UP000311919"/>
    </source>
</evidence>
<keyword evidence="8" id="KW-1185">Reference proteome</keyword>
<proteinExistence type="predicted"/>
<evidence type="ECO:0000256" key="4">
    <source>
        <dbReference type="ARBA" id="ARBA00023136"/>
    </source>
</evidence>
<dbReference type="AlphaFoldDB" id="A0A4Z2CRH9"/>
<comment type="caution">
    <text evidence="7">The sequence shown here is derived from an EMBL/GenBank/DDBJ whole genome shotgun (WGS) entry which is preliminary data.</text>
</comment>
<gene>
    <name evidence="7" type="ORF">EWB00_008262</name>
</gene>
<feature type="transmembrane region" description="Helical" evidence="5">
    <location>
        <begin position="69"/>
        <end position="90"/>
    </location>
</feature>
<dbReference type="EMBL" id="SKCS01000456">
    <property type="protein sequence ID" value="TNN06610.1"/>
    <property type="molecule type" value="Genomic_DNA"/>
</dbReference>
<sequence length="326" mass="37687">MNMELWKRSYGFCDLINTRVKLIRCISGSVVGIWSAYIFPFLSVLTITSNLVLFYILMKKGSQSPRHVIYMFWIFTCGVLTDVVVGWLWLFPTRGLPYASNGKLFFSIFSLSPLACRLHRFFYSLTSTITCNLLVVTVMDRLLTVCFPTYFRKRLHVYAWYSCGVTLIISIITILPFAIMINWFDDQYRIQCWVPKCFAVLHTLVSNFGPIQTIVVIILNVALLICTRCGEIGKNSKKPLESIDHDVFDEYNENELTISVYILSGTFAFIAIPQSIAYIILRVSNLKMSSIVEEIIFDIAHYTWCLNSLRQIIDFIVFMKYFKALK</sequence>
<feature type="transmembrane region" description="Helical" evidence="5">
    <location>
        <begin position="204"/>
        <end position="225"/>
    </location>
</feature>
<feature type="transmembrane region" description="Helical" evidence="5">
    <location>
        <begin position="121"/>
        <end position="139"/>
    </location>
</feature>
<feature type="transmembrane region" description="Helical" evidence="5">
    <location>
        <begin position="37"/>
        <end position="57"/>
    </location>
</feature>
<name>A0A4Z2CRH9_SCHJA</name>
<comment type="subcellular location">
    <subcellularLocation>
        <location evidence="1">Membrane</location>
    </subcellularLocation>
</comment>
<evidence type="ECO:0000256" key="2">
    <source>
        <dbReference type="ARBA" id="ARBA00022692"/>
    </source>
</evidence>
<keyword evidence="4 5" id="KW-0472">Membrane</keyword>
<evidence type="ECO:0000256" key="3">
    <source>
        <dbReference type="ARBA" id="ARBA00022989"/>
    </source>
</evidence>
<dbReference type="PROSITE" id="PS50262">
    <property type="entry name" value="G_PROTEIN_RECEP_F1_2"/>
    <property type="match status" value="1"/>
</dbReference>
<dbReference type="InterPro" id="IPR017452">
    <property type="entry name" value="GPCR_Rhodpsn_7TM"/>
</dbReference>
<protein>
    <submittedName>
        <fullName evidence="7">Rhodopsin-like orphan GPCR</fullName>
    </submittedName>
</protein>
<keyword evidence="3 5" id="KW-1133">Transmembrane helix</keyword>
<dbReference type="Proteomes" id="UP000311919">
    <property type="component" value="Unassembled WGS sequence"/>
</dbReference>
<dbReference type="Gene3D" id="1.20.1070.10">
    <property type="entry name" value="Rhodopsin 7-helix transmembrane proteins"/>
    <property type="match status" value="1"/>
</dbReference>
<evidence type="ECO:0000256" key="1">
    <source>
        <dbReference type="ARBA" id="ARBA00004370"/>
    </source>
</evidence>
<keyword evidence="2 5" id="KW-0812">Transmembrane</keyword>
<feature type="transmembrane region" description="Helical" evidence="5">
    <location>
        <begin position="159"/>
        <end position="184"/>
    </location>
</feature>